<protein>
    <submittedName>
        <fullName evidence="1">WGS project CBMG000000000 data, contig CS5907-c000597</fullName>
    </submittedName>
</protein>
<comment type="caution">
    <text evidence="1">The sequence shown here is derived from an EMBL/GenBank/DDBJ whole genome shotgun (WGS) entry which is preliminary data.</text>
</comment>
<proteinExistence type="predicted"/>
<name>A0A096PF96_9HYPO</name>
<accession>A0A096PF96</accession>
<organism evidence="1">
    <name type="scientific">Fusarium acuminatum CS5907</name>
    <dbReference type="NCBI Taxonomy" id="1318461"/>
    <lineage>
        <taxon>Eukaryota</taxon>
        <taxon>Fungi</taxon>
        <taxon>Dikarya</taxon>
        <taxon>Ascomycota</taxon>
        <taxon>Pezizomycotina</taxon>
        <taxon>Sordariomycetes</taxon>
        <taxon>Hypocreomycetidae</taxon>
        <taxon>Hypocreales</taxon>
        <taxon>Nectriaceae</taxon>
        <taxon>Fusarium</taxon>
        <taxon>Fusarium tricinctum species complex</taxon>
    </lineage>
</organism>
<dbReference type="AlphaFoldDB" id="A0A096PF96"/>
<evidence type="ECO:0000313" key="1">
    <source>
        <dbReference type="EMBL" id="CEG03348.1"/>
    </source>
</evidence>
<gene>
    <name evidence="1" type="ORF">BN851_0032450</name>
</gene>
<sequence length="178" mass="20344">MSWDNDEEVREWKVVMDWWMGKCSFCAGRGVQGRQIEHTLRQCPNGGKRTLRSVLAESIHEEGFRAGGGCQRCALPREVCQAWEQDRSGAWCFDLSASCQYGSQAYDTAIGFFLCPNPRYRIDIMENMADEGFDDHDEESVALWLGEKITVAGVEACEMMRQLRGWSQMVWEEKGRGI</sequence>
<dbReference type="EMBL" id="CBMG010000596">
    <property type="protein sequence ID" value="CEG03348.1"/>
    <property type="molecule type" value="Genomic_DNA"/>
</dbReference>
<reference evidence="1" key="1">
    <citation type="submission" date="2013-05" db="EMBL/GenBank/DDBJ databases">
        <title>Draft genome sequences of six wheat associated Fusarium spp. isolates.</title>
        <authorList>
            <person name="Moolhuijzen P.M."/>
            <person name="Manners J.M."/>
            <person name="Wilcox S."/>
            <person name="Bellgard M.I."/>
            <person name="Gardiner D.M."/>
        </authorList>
    </citation>
    <scope>NUCLEOTIDE SEQUENCE</scope>
    <source>
        <strain evidence="1">CS5907</strain>
        <strain evidence="1">CS5907</strain>
    </source>
</reference>